<dbReference type="Pfam" id="PF01580">
    <property type="entry name" value="FtsK_SpoIIIE"/>
    <property type="match status" value="1"/>
</dbReference>
<dbReference type="PANTHER" id="PTHR22683:SF1">
    <property type="entry name" value="TYPE VII SECRETION SYSTEM PROTEIN ESSC"/>
    <property type="match status" value="1"/>
</dbReference>
<dbReference type="Proteomes" id="UP000665181">
    <property type="component" value="Unassembled WGS sequence"/>
</dbReference>
<evidence type="ECO:0000256" key="3">
    <source>
        <dbReference type="PROSITE-ProRule" id="PRU00289"/>
    </source>
</evidence>
<reference evidence="5" key="1">
    <citation type="submission" date="2021-03" db="EMBL/GenBank/DDBJ databases">
        <title>Isolation of Bacillus subtilis from fermented food sample.</title>
        <authorList>
            <person name="Lakshmanan V."/>
            <person name="Athira K."/>
            <person name="Rajagopal K."/>
        </authorList>
    </citation>
    <scope>NUCLEOTIDE SEQUENCE</scope>
    <source>
        <strain evidence="5">S1</strain>
    </source>
</reference>
<proteinExistence type="predicted"/>
<gene>
    <name evidence="5" type="ORF">J5227_18635</name>
</gene>
<dbReference type="PROSITE" id="PS50901">
    <property type="entry name" value="FTSK"/>
    <property type="match status" value="1"/>
</dbReference>
<comment type="caution">
    <text evidence="5">The sequence shown here is derived from an EMBL/GenBank/DDBJ whole genome shotgun (WGS) entry which is preliminary data.</text>
</comment>
<dbReference type="InterPro" id="IPR002543">
    <property type="entry name" value="FtsK_dom"/>
</dbReference>
<dbReference type="InterPro" id="IPR050206">
    <property type="entry name" value="FtsK/SpoIIIE/SftA"/>
</dbReference>
<feature type="binding site" evidence="3">
    <location>
        <begin position="429"/>
        <end position="436"/>
    </location>
    <ligand>
        <name>ATP</name>
        <dbReference type="ChEBI" id="CHEBI:30616"/>
    </ligand>
</feature>
<sequence length="749" mass="84158">MLKVNPSYQNISNYFVETQDVSTGLSRIIKEVTDSLFGVEIVMSSGVTTKFLVTPPHVRLGEDASSFRESSVSGFTFYEGYLSRPHFLPLYGANKGQFLSDLEDIALYNGERLCIQLLFKKKFHWKEKALDMYASYLEGNDYPASFRIGRFIQEKTLSVLNRIASFESVNEYVPEVEEKLLSDGFQFQMRVAMQSEREDYLKSRVTQVLRTYDSHNSIRLYKQKHKQTETQYETCIMTSETGDRIISTKELFSLLGSQNVVAPQTAPVSLSTPAVTKEIIKLLPEHHREEVHADESLVMNIAEALKRVGLIKAARVYNESVTAGIRLTVVQCDIPKGKNLSHIVQKGKDIQAALGVPSLGVEQGDTADTVKFVIPNNQPAIISLRELIGTANFQEYSKNNELAFAVGVDEVNNPIYLSLAKLVHLMVAGTTGSGKSVFLNSMITTLLVSYPPDRLRMTLIDPKQVELQQYKGFPHVDDVVTDMGGAAQVLEDLVMEMEKRYKTFKDNDVKNITLYNQKSSTPMPYTVCVIDEYADLVDTNKEVEEYIARLGQKARAAGIHLVIATQRPSSNILSGRIKANIPNAISFNLNTSVNYRTVFGTTIPYTGLLGKGDGVMKIEGYPKEFQRFQSAIIAPDEAEEEKLYKALIDYYGGAEVSPEAEEVPEQPKQEPEVEDDHLYRLKQVIATTEETRVEPLRKALGVKTAKMKELMGKLVEEGWLVKHKERSKGYELVCPESILSEWRERGVTP</sequence>
<accession>A0A8I1WGN6</accession>
<dbReference type="RefSeq" id="WP_208556685.1">
    <property type="nucleotide sequence ID" value="NZ_JAGFPW010000022.1"/>
</dbReference>
<dbReference type="Gene3D" id="3.40.50.300">
    <property type="entry name" value="P-loop containing nucleotide triphosphate hydrolases"/>
    <property type="match status" value="1"/>
</dbReference>
<organism evidence="5 6">
    <name type="scientific">Bacillus subtilis</name>
    <dbReference type="NCBI Taxonomy" id="1423"/>
    <lineage>
        <taxon>Bacteria</taxon>
        <taxon>Bacillati</taxon>
        <taxon>Bacillota</taxon>
        <taxon>Bacilli</taxon>
        <taxon>Bacillales</taxon>
        <taxon>Bacillaceae</taxon>
        <taxon>Bacillus</taxon>
    </lineage>
</organism>
<keyword evidence="2 3" id="KW-0067">ATP-binding</keyword>
<evidence type="ECO:0000256" key="1">
    <source>
        <dbReference type="ARBA" id="ARBA00022741"/>
    </source>
</evidence>
<evidence type="ECO:0000313" key="5">
    <source>
        <dbReference type="EMBL" id="MBO3796279.1"/>
    </source>
</evidence>
<dbReference type="GO" id="GO:0003677">
    <property type="term" value="F:DNA binding"/>
    <property type="evidence" value="ECO:0007669"/>
    <property type="project" value="InterPro"/>
</dbReference>
<dbReference type="GO" id="GO:0005524">
    <property type="term" value="F:ATP binding"/>
    <property type="evidence" value="ECO:0007669"/>
    <property type="project" value="UniProtKB-UniRule"/>
</dbReference>
<dbReference type="EMBL" id="JAGFPW010000022">
    <property type="protein sequence ID" value="MBO3796279.1"/>
    <property type="molecule type" value="Genomic_DNA"/>
</dbReference>
<feature type="domain" description="FtsK" evidence="4">
    <location>
        <begin position="412"/>
        <end position="596"/>
    </location>
</feature>
<evidence type="ECO:0000313" key="6">
    <source>
        <dbReference type="Proteomes" id="UP000665181"/>
    </source>
</evidence>
<dbReference type="InterPro" id="IPR027417">
    <property type="entry name" value="P-loop_NTPase"/>
</dbReference>
<evidence type="ECO:0000256" key="2">
    <source>
        <dbReference type="ARBA" id="ARBA00022840"/>
    </source>
</evidence>
<evidence type="ECO:0000259" key="4">
    <source>
        <dbReference type="PROSITE" id="PS50901"/>
    </source>
</evidence>
<dbReference type="PANTHER" id="PTHR22683">
    <property type="entry name" value="SPORULATION PROTEIN RELATED"/>
    <property type="match status" value="1"/>
</dbReference>
<dbReference type="AlphaFoldDB" id="A0A8I1WGN6"/>
<protein>
    <submittedName>
        <fullName evidence="5">DNA translocase FtsK</fullName>
    </submittedName>
</protein>
<name>A0A8I1WGN6_BACIU</name>
<dbReference type="SUPFAM" id="SSF52540">
    <property type="entry name" value="P-loop containing nucleoside triphosphate hydrolases"/>
    <property type="match status" value="1"/>
</dbReference>
<keyword evidence="1 3" id="KW-0547">Nucleotide-binding</keyword>